<evidence type="ECO:0000313" key="2">
    <source>
        <dbReference type="EMBL" id="MBW4657476.1"/>
    </source>
</evidence>
<organism evidence="2 3">
    <name type="scientific">Drouetiella hepatica Uher 2000/2452</name>
    <dbReference type="NCBI Taxonomy" id="904376"/>
    <lineage>
        <taxon>Bacteria</taxon>
        <taxon>Bacillati</taxon>
        <taxon>Cyanobacteriota</taxon>
        <taxon>Cyanophyceae</taxon>
        <taxon>Oculatellales</taxon>
        <taxon>Oculatellaceae</taxon>
        <taxon>Drouetiella</taxon>
    </lineage>
</organism>
<feature type="transmembrane region" description="Helical" evidence="1">
    <location>
        <begin position="17"/>
        <end position="35"/>
    </location>
</feature>
<reference evidence="2" key="2">
    <citation type="journal article" date="2022" name="Microbiol. Resour. Announc.">
        <title>Metagenome Sequencing to Explore Phylogenomics of Terrestrial Cyanobacteria.</title>
        <authorList>
            <person name="Ward R.D."/>
            <person name="Stajich J.E."/>
            <person name="Johansen J.R."/>
            <person name="Huntemann M."/>
            <person name="Clum A."/>
            <person name="Foster B."/>
            <person name="Foster B."/>
            <person name="Roux S."/>
            <person name="Palaniappan K."/>
            <person name="Varghese N."/>
            <person name="Mukherjee S."/>
            <person name="Reddy T.B.K."/>
            <person name="Daum C."/>
            <person name="Copeland A."/>
            <person name="Chen I.A."/>
            <person name="Ivanova N.N."/>
            <person name="Kyrpides N.C."/>
            <person name="Shapiro N."/>
            <person name="Eloe-Fadrosh E.A."/>
            <person name="Pietrasiak N."/>
        </authorList>
    </citation>
    <scope>NUCLEOTIDE SEQUENCE</scope>
    <source>
        <strain evidence="2">UHER 2000/2452</strain>
    </source>
</reference>
<evidence type="ECO:0000256" key="1">
    <source>
        <dbReference type="SAM" id="Phobius"/>
    </source>
</evidence>
<evidence type="ECO:0008006" key="4">
    <source>
        <dbReference type="Google" id="ProtNLM"/>
    </source>
</evidence>
<dbReference type="EMBL" id="JAHHHD010000002">
    <property type="protein sequence ID" value="MBW4657476.1"/>
    <property type="molecule type" value="Genomic_DNA"/>
</dbReference>
<feature type="transmembrane region" description="Helical" evidence="1">
    <location>
        <begin position="47"/>
        <end position="68"/>
    </location>
</feature>
<keyword evidence="1" id="KW-1133">Transmembrane helix</keyword>
<sequence>MNNPDRLKEENLKRLQMFIYLVPVVGFFPALWTLYRGKGDRELLNASRLTVTLAGGWLLGYLLLGAGATAFDGISLQLLIMASLLTSGYFVVNIVLMVRLWQHKALRLPGLSQWGDRLP</sequence>
<dbReference type="AlphaFoldDB" id="A0A951Q7C1"/>
<keyword evidence="1" id="KW-0812">Transmembrane</keyword>
<keyword evidence="1" id="KW-0472">Membrane</keyword>
<evidence type="ECO:0000313" key="3">
    <source>
        <dbReference type="Proteomes" id="UP000757435"/>
    </source>
</evidence>
<proteinExistence type="predicted"/>
<dbReference type="Proteomes" id="UP000757435">
    <property type="component" value="Unassembled WGS sequence"/>
</dbReference>
<protein>
    <recommendedName>
        <fullName evidence="4">DUF4870 domain-containing protein</fullName>
    </recommendedName>
</protein>
<accession>A0A951Q7C1</accession>
<reference evidence="2" key="1">
    <citation type="submission" date="2021-05" db="EMBL/GenBank/DDBJ databases">
        <authorList>
            <person name="Pietrasiak N."/>
            <person name="Ward R."/>
            <person name="Stajich J.E."/>
            <person name="Kurbessoian T."/>
        </authorList>
    </citation>
    <scope>NUCLEOTIDE SEQUENCE</scope>
    <source>
        <strain evidence="2">UHER 2000/2452</strain>
    </source>
</reference>
<comment type="caution">
    <text evidence="2">The sequence shown here is derived from an EMBL/GenBank/DDBJ whole genome shotgun (WGS) entry which is preliminary data.</text>
</comment>
<name>A0A951Q7C1_9CYAN</name>
<gene>
    <name evidence="2" type="ORF">KME15_02285</name>
</gene>
<feature type="transmembrane region" description="Helical" evidence="1">
    <location>
        <begin position="74"/>
        <end position="98"/>
    </location>
</feature>